<evidence type="ECO:0000259" key="1">
    <source>
        <dbReference type="Pfam" id="PF01841"/>
    </source>
</evidence>
<name>A0ABU2YDS9_9FLAO</name>
<accession>A0ABU2YDS9</accession>
<protein>
    <submittedName>
        <fullName evidence="2">Transglutaminase domain-containing protein</fullName>
    </submittedName>
</protein>
<keyword evidence="3" id="KW-1185">Reference proteome</keyword>
<organism evidence="2 3">
    <name type="scientific">Patiriisocius hiemis</name>
    <dbReference type="NCBI Taxonomy" id="3075604"/>
    <lineage>
        <taxon>Bacteria</taxon>
        <taxon>Pseudomonadati</taxon>
        <taxon>Bacteroidota</taxon>
        <taxon>Flavobacteriia</taxon>
        <taxon>Flavobacteriales</taxon>
        <taxon>Flavobacteriaceae</taxon>
        <taxon>Patiriisocius</taxon>
    </lineage>
</organism>
<evidence type="ECO:0000313" key="2">
    <source>
        <dbReference type="EMBL" id="MDT0556343.1"/>
    </source>
</evidence>
<comment type="caution">
    <text evidence="2">The sequence shown here is derived from an EMBL/GenBank/DDBJ whole genome shotgun (WGS) entry which is preliminary data.</text>
</comment>
<proteinExistence type="predicted"/>
<dbReference type="RefSeq" id="WP_311333295.1">
    <property type="nucleotide sequence ID" value="NZ_JAVRHZ010000006.1"/>
</dbReference>
<sequence>MRIVGLFFLFSFSFCFSQNYEQVDATIQLYPERVNSAEELSRFITRDFKTEDDKVRAIYSWLIKNVAYDPDEYKQFDYSFKNYRDRNQKEEKTRAKIIQRTLSKGIAVCEGYAMVFERLCQLQGMDNYLVRGDIKTSFDDIGRPFKTVHMWNIVIIDGKAHLFDATWGAGKYNGKFIKEPNYFFYKTPPHLFVKTHFPTQQEDTLLKEQITKEQFASWPIIIAPKLPLDAIENPVNGIISSENLLGEINFSIKLDSEQAISYSYGNTKTPIETTKENGMTTFTIPIELGQENLLIYFNDTPALAYKVK</sequence>
<gene>
    <name evidence="2" type="ORF">RM538_10030</name>
</gene>
<dbReference type="InterPro" id="IPR002931">
    <property type="entry name" value="Transglutaminase-like"/>
</dbReference>
<dbReference type="Pfam" id="PF01841">
    <property type="entry name" value="Transglut_core"/>
    <property type="match status" value="1"/>
</dbReference>
<dbReference type="InterPro" id="IPR038765">
    <property type="entry name" value="Papain-like_cys_pep_sf"/>
</dbReference>
<evidence type="ECO:0000313" key="3">
    <source>
        <dbReference type="Proteomes" id="UP001254488"/>
    </source>
</evidence>
<dbReference type="Proteomes" id="UP001254488">
    <property type="component" value="Unassembled WGS sequence"/>
</dbReference>
<dbReference type="Gene3D" id="3.10.620.30">
    <property type="match status" value="1"/>
</dbReference>
<dbReference type="InterPro" id="IPR052557">
    <property type="entry name" value="CAP/Cytokinesis_protein"/>
</dbReference>
<feature type="domain" description="Transglutaminase-like" evidence="1">
    <location>
        <begin position="40"/>
        <end position="158"/>
    </location>
</feature>
<reference evidence="2 3" key="1">
    <citation type="submission" date="2023-09" db="EMBL/GenBank/DDBJ databases">
        <authorList>
            <person name="Rey-Velasco X."/>
        </authorList>
    </citation>
    <scope>NUCLEOTIDE SEQUENCE [LARGE SCALE GENOMIC DNA]</scope>
    <source>
        <strain evidence="2 3">W242</strain>
    </source>
</reference>
<dbReference type="SUPFAM" id="SSF54001">
    <property type="entry name" value="Cysteine proteinases"/>
    <property type="match status" value="1"/>
</dbReference>
<dbReference type="PANTHER" id="PTHR46333:SF2">
    <property type="entry name" value="CYTOKINESIS PROTEIN 3"/>
    <property type="match status" value="1"/>
</dbReference>
<dbReference type="PANTHER" id="PTHR46333">
    <property type="entry name" value="CYTOKINESIS PROTEIN 3"/>
    <property type="match status" value="1"/>
</dbReference>
<dbReference type="EMBL" id="JAVRHZ010000006">
    <property type="protein sequence ID" value="MDT0556343.1"/>
    <property type="molecule type" value="Genomic_DNA"/>
</dbReference>